<evidence type="ECO:0000313" key="2">
    <source>
        <dbReference type="Proteomes" id="UP000251960"/>
    </source>
</evidence>
<name>A0A3L6DJI2_MAIZE</name>
<proteinExistence type="predicted"/>
<dbReference type="Proteomes" id="UP000251960">
    <property type="component" value="Chromosome 8"/>
</dbReference>
<gene>
    <name evidence="1" type="ORF">Zm00014a_027478</name>
</gene>
<accession>A0A3L6DJI2</accession>
<comment type="caution">
    <text evidence="1">The sequence shown here is derived from an EMBL/GenBank/DDBJ whole genome shotgun (WGS) entry which is preliminary data.</text>
</comment>
<dbReference type="AlphaFoldDB" id="A0A3L6DJI2"/>
<dbReference type="EMBL" id="NCVQ01000009">
    <property type="protein sequence ID" value="PWZ08744.1"/>
    <property type="molecule type" value="Genomic_DNA"/>
</dbReference>
<sequence>MLSTPHWTPGSNRADRGRRLAVPCGLGREAGASSSSRLLPQGAGNVRSMSSIRFGYVRSQLLCSGNYILKDFLSSSFCFSNPWVIFYCILSREQKMDIRQWEMGATARRTD</sequence>
<evidence type="ECO:0000313" key="1">
    <source>
        <dbReference type="EMBL" id="PWZ08744.1"/>
    </source>
</evidence>
<protein>
    <submittedName>
        <fullName evidence="1">Uncharacterized protein</fullName>
    </submittedName>
</protein>
<reference evidence="1 2" key="1">
    <citation type="journal article" date="2018" name="Nat. Genet.">
        <title>Extensive intraspecific gene order and gene structural variations between Mo17 and other maize genomes.</title>
        <authorList>
            <person name="Sun S."/>
            <person name="Zhou Y."/>
            <person name="Chen J."/>
            <person name="Shi J."/>
            <person name="Zhao H."/>
            <person name="Zhao H."/>
            <person name="Song W."/>
            <person name="Zhang M."/>
            <person name="Cui Y."/>
            <person name="Dong X."/>
            <person name="Liu H."/>
            <person name="Ma X."/>
            <person name="Jiao Y."/>
            <person name="Wang B."/>
            <person name="Wei X."/>
            <person name="Stein J.C."/>
            <person name="Glaubitz J.C."/>
            <person name="Lu F."/>
            <person name="Yu G."/>
            <person name="Liang C."/>
            <person name="Fengler K."/>
            <person name="Li B."/>
            <person name="Rafalski A."/>
            <person name="Schnable P.S."/>
            <person name="Ware D.H."/>
            <person name="Buckler E.S."/>
            <person name="Lai J."/>
        </authorList>
    </citation>
    <scope>NUCLEOTIDE SEQUENCE [LARGE SCALE GENOMIC DNA]</scope>
    <source>
        <strain evidence="2">cv. Missouri 17</strain>
        <tissue evidence="1">Seedling</tissue>
    </source>
</reference>
<organism evidence="1 2">
    <name type="scientific">Zea mays</name>
    <name type="common">Maize</name>
    <dbReference type="NCBI Taxonomy" id="4577"/>
    <lineage>
        <taxon>Eukaryota</taxon>
        <taxon>Viridiplantae</taxon>
        <taxon>Streptophyta</taxon>
        <taxon>Embryophyta</taxon>
        <taxon>Tracheophyta</taxon>
        <taxon>Spermatophyta</taxon>
        <taxon>Magnoliopsida</taxon>
        <taxon>Liliopsida</taxon>
        <taxon>Poales</taxon>
        <taxon>Poaceae</taxon>
        <taxon>PACMAD clade</taxon>
        <taxon>Panicoideae</taxon>
        <taxon>Andropogonodae</taxon>
        <taxon>Andropogoneae</taxon>
        <taxon>Tripsacinae</taxon>
        <taxon>Zea</taxon>
    </lineage>
</organism>